<dbReference type="Proteomes" id="UP000253908">
    <property type="component" value="Chromosome"/>
</dbReference>
<feature type="domain" description="Bacterial spore germination immunoglobulin-like" evidence="1">
    <location>
        <begin position="10"/>
        <end position="64"/>
    </location>
</feature>
<sequence length="101" mass="11409">MILPLPTSLNIVVWSPLPRTRVVNNQRIEDQARAFEANVLHQLRDANGIIVSGERATKAVEGAQYMESSLILYHSIEPLHQIQVNFGFTLEGLKMVVSKIW</sequence>
<evidence type="ECO:0000313" key="2">
    <source>
        <dbReference type="EMBL" id="AXI09872.1"/>
    </source>
</evidence>
<keyword evidence="3" id="KW-1185">Reference proteome</keyword>
<dbReference type="InterPro" id="IPR018911">
    <property type="entry name" value="Gmad2_Ig-like_dom"/>
</dbReference>
<evidence type="ECO:0000313" key="3">
    <source>
        <dbReference type="Proteomes" id="UP000253908"/>
    </source>
</evidence>
<dbReference type="AlphaFoldDB" id="A0A345PIP2"/>
<dbReference type="Pfam" id="PF10648">
    <property type="entry name" value="Gmad2"/>
    <property type="match status" value="1"/>
</dbReference>
<accession>A0A345PIP2</accession>
<name>A0A345PIP2_9BACI</name>
<organism evidence="2 3">
    <name type="scientific">Oceanobacillus zhaokaii</name>
    <dbReference type="NCBI Taxonomy" id="2052660"/>
    <lineage>
        <taxon>Bacteria</taxon>
        <taxon>Bacillati</taxon>
        <taxon>Bacillota</taxon>
        <taxon>Bacilli</taxon>
        <taxon>Bacillales</taxon>
        <taxon>Bacillaceae</taxon>
        <taxon>Oceanobacillus</taxon>
    </lineage>
</organism>
<protein>
    <recommendedName>
        <fullName evidence="1">Bacterial spore germination immunoglobulin-like domain-containing protein</fullName>
    </recommendedName>
</protein>
<reference evidence="3" key="1">
    <citation type="submission" date="2017-11" db="EMBL/GenBank/DDBJ databases">
        <authorList>
            <person name="Zhu W."/>
        </authorList>
    </citation>
    <scope>NUCLEOTIDE SEQUENCE [LARGE SCALE GENOMIC DNA]</scope>
    <source>
        <strain evidence="3">160</strain>
    </source>
</reference>
<proteinExistence type="predicted"/>
<dbReference type="RefSeq" id="WP_162800321.1">
    <property type="nucleotide sequence ID" value="NZ_CP024848.1"/>
</dbReference>
<evidence type="ECO:0000259" key="1">
    <source>
        <dbReference type="Pfam" id="PF10648"/>
    </source>
</evidence>
<dbReference type="EMBL" id="CP024848">
    <property type="protein sequence ID" value="AXI09872.1"/>
    <property type="molecule type" value="Genomic_DNA"/>
</dbReference>
<dbReference type="KEGG" id="ocn:CUC15_13460"/>
<gene>
    <name evidence="2" type="ORF">CUC15_13460</name>
</gene>